<comment type="caution">
    <text evidence="7">The sequence shown here is derived from an EMBL/GenBank/DDBJ whole genome shotgun (WGS) entry which is preliminary data.</text>
</comment>
<evidence type="ECO:0000313" key="7">
    <source>
        <dbReference type="EMBL" id="NYD36739.1"/>
    </source>
</evidence>
<dbReference type="AlphaFoldDB" id="A0A7Y9DWG0"/>
<keyword evidence="8" id="KW-1185">Reference proteome</keyword>
<dbReference type="PANTHER" id="PTHR30168">
    <property type="entry name" value="PUTATIVE MEMBRANE PROTEIN YPFJ"/>
    <property type="match status" value="1"/>
</dbReference>
<keyword evidence="3" id="KW-1133">Transmembrane helix</keyword>
<feature type="signal peptide" evidence="6">
    <location>
        <begin position="1"/>
        <end position="24"/>
    </location>
</feature>
<dbReference type="SUPFAM" id="SSF55486">
    <property type="entry name" value="Metalloproteases ('zincins'), catalytic domain"/>
    <property type="match status" value="1"/>
</dbReference>
<evidence type="ECO:0000256" key="2">
    <source>
        <dbReference type="ARBA" id="ARBA00022692"/>
    </source>
</evidence>
<evidence type="ECO:0000256" key="4">
    <source>
        <dbReference type="ARBA" id="ARBA00023136"/>
    </source>
</evidence>
<keyword evidence="2" id="KW-0812">Transmembrane</keyword>
<keyword evidence="4" id="KW-0472">Membrane</keyword>
<evidence type="ECO:0000256" key="5">
    <source>
        <dbReference type="SAM" id="MobiDB-lite"/>
    </source>
</evidence>
<dbReference type="GO" id="GO:0008237">
    <property type="term" value="F:metallopeptidase activity"/>
    <property type="evidence" value="ECO:0007669"/>
    <property type="project" value="UniProtKB-KW"/>
</dbReference>
<evidence type="ECO:0000256" key="3">
    <source>
        <dbReference type="ARBA" id="ARBA00022989"/>
    </source>
</evidence>
<gene>
    <name evidence="7" type="ORF">BJ983_002841</name>
</gene>
<name>A0A7Y9DWG0_9PSEU</name>
<dbReference type="PANTHER" id="PTHR30168:SF0">
    <property type="entry name" value="INNER MEMBRANE PROTEIN"/>
    <property type="match status" value="1"/>
</dbReference>
<keyword evidence="7" id="KW-0645">Protease</keyword>
<evidence type="ECO:0000313" key="8">
    <source>
        <dbReference type="Proteomes" id="UP000535890"/>
    </source>
</evidence>
<dbReference type="Proteomes" id="UP000535890">
    <property type="component" value="Unassembled WGS sequence"/>
</dbReference>
<comment type="subcellular location">
    <subcellularLocation>
        <location evidence="1">Membrane</location>
        <topology evidence="1">Single-pass membrane protein</topology>
    </subcellularLocation>
</comment>
<protein>
    <submittedName>
        <fullName evidence="7">Putative metalloprotease</fullName>
    </submittedName>
</protein>
<dbReference type="PROSITE" id="PS51257">
    <property type="entry name" value="PROKAR_LIPOPROTEIN"/>
    <property type="match status" value="1"/>
</dbReference>
<organism evidence="7 8">
    <name type="scientific">Actinomycetospora corticicola</name>
    <dbReference type="NCBI Taxonomy" id="663602"/>
    <lineage>
        <taxon>Bacteria</taxon>
        <taxon>Bacillati</taxon>
        <taxon>Actinomycetota</taxon>
        <taxon>Actinomycetes</taxon>
        <taxon>Pseudonocardiales</taxon>
        <taxon>Pseudonocardiaceae</taxon>
        <taxon>Actinomycetospora</taxon>
    </lineage>
</organism>
<reference evidence="7 8" key="1">
    <citation type="submission" date="2020-07" db="EMBL/GenBank/DDBJ databases">
        <title>Sequencing the genomes of 1000 actinobacteria strains.</title>
        <authorList>
            <person name="Klenk H.-P."/>
        </authorList>
    </citation>
    <scope>NUCLEOTIDE SEQUENCE [LARGE SCALE GENOMIC DNA]</scope>
    <source>
        <strain evidence="7 8">DSM 45772</strain>
    </source>
</reference>
<feature type="region of interest" description="Disordered" evidence="5">
    <location>
        <begin position="87"/>
        <end position="106"/>
    </location>
</feature>
<keyword evidence="7" id="KW-0482">Metalloprotease</keyword>
<dbReference type="InterPro" id="IPR007343">
    <property type="entry name" value="Uncharacterised_pept_Zn_put"/>
</dbReference>
<dbReference type="EMBL" id="JACCBN010000001">
    <property type="protein sequence ID" value="NYD36739.1"/>
    <property type="molecule type" value="Genomic_DNA"/>
</dbReference>
<feature type="chain" id="PRO_5030553850" evidence="6">
    <location>
        <begin position="25"/>
        <end position="450"/>
    </location>
</feature>
<accession>A0A7Y9DWG0</accession>
<dbReference type="GO" id="GO:0006508">
    <property type="term" value="P:proteolysis"/>
    <property type="evidence" value="ECO:0007669"/>
    <property type="project" value="UniProtKB-KW"/>
</dbReference>
<keyword evidence="6" id="KW-0732">Signal</keyword>
<dbReference type="Pfam" id="PF04228">
    <property type="entry name" value="Zn_peptidase"/>
    <property type="match status" value="1"/>
</dbReference>
<keyword evidence="7" id="KW-0378">Hydrolase</keyword>
<sequence>MRIRVVLAVVAVLAVLLTAGCASAVDGRAFAGPQVSAGLDPQFVRDNDGSDDDRLAAAVLRDLEGWWGEQFPRVADGQRFEPPKGYFSVDSSRPGPPPPCTESTDEVEGNAFYCPRADVIAYDRAALIPVLREEFGDSAVVVVLAHEFGHAVQQRLEDTVATSASLGSGAPTILSEGQADCYAGSFLRAVHDGDTSDLRTGDAGIDAAMSALITFRDPVGTDARDDRAHGNAFDRVSSFQDGYADGAGSCAQMTLTNRSFTQQAFASLSDAQSGGNLPLPDLLRAMGTDLDRFFGALVKAKGGQWTAPTIRQGQDACGQGAVGLCDGGVVQADEALDGIHDGLGDYASGTLLASRYALAALAATGRPTTGPAAGRTALCLAGAYTADVGAPGSDFSLSPGDLDEAVNLLRRSDDAATATDGTVADTTAYARIADFRQGVDGGADRCLALR</sequence>
<dbReference type="RefSeq" id="WP_179794369.1">
    <property type="nucleotide sequence ID" value="NZ_BAABHP010000021.1"/>
</dbReference>
<evidence type="ECO:0000256" key="1">
    <source>
        <dbReference type="ARBA" id="ARBA00004167"/>
    </source>
</evidence>
<dbReference type="GO" id="GO:0016020">
    <property type="term" value="C:membrane"/>
    <property type="evidence" value="ECO:0007669"/>
    <property type="project" value="UniProtKB-SubCell"/>
</dbReference>
<evidence type="ECO:0000256" key="6">
    <source>
        <dbReference type="SAM" id="SignalP"/>
    </source>
</evidence>
<proteinExistence type="predicted"/>